<dbReference type="Proteomes" id="UP000237056">
    <property type="component" value="Unassembled WGS sequence"/>
</dbReference>
<dbReference type="EMBL" id="PQNY01000012">
    <property type="protein sequence ID" value="POS01289.1"/>
    <property type="molecule type" value="Genomic_DNA"/>
</dbReference>
<dbReference type="RefSeq" id="WP_103726605.1">
    <property type="nucleotide sequence ID" value="NZ_PQNY01000012.1"/>
</dbReference>
<dbReference type="InterPro" id="IPR025636">
    <property type="entry name" value="DUF4294"/>
</dbReference>
<proteinExistence type="predicted"/>
<evidence type="ECO:0000313" key="1">
    <source>
        <dbReference type="EMBL" id="POS01289.1"/>
    </source>
</evidence>
<dbReference type="AlphaFoldDB" id="A0A2S4N6E7"/>
<dbReference type="Pfam" id="PF14127">
    <property type="entry name" value="DUF4294"/>
    <property type="match status" value="1"/>
</dbReference>
<dbReference type="OrthoDB" id="1491885at2"/>
<comment type="caution">
    <text evidence="1">The sequence shown here is derived from an EMBL/GenBank/DDBJ whole genome shotgun (WGS) entry which is preliminary data.</text>
</comment>
<evidence type="ECO:0000313" key="2">
    <source>
        <dbReference type="Proteomes" id="UP000237056"/>
    </source>
</evidence>
<sequence>MRHIYIGILLVFSTFAFAQKEKDYVVIEEDTLQVLRDTIFLKDVYIAKQKMDPEAKKQFILLQNRVYRTYPYAKVASERLLSLNANMARLKTAREKKKYLKIVEDYLENEFKEKLKKMSNKQGQVLVKLIYRQTGISTYDLIKEYKSGWKAFWSNNTASLFNINLKATYQPYEENEDYLIETILHRAFFNGSLVEQKPAVEIDYDKLTEYWEAKLATTKP</sequence>
<organism evidence="1 2">
    <name type="scientific">Flavobacterium croceum DSM 17960</name>
    <dbReference type="NCBI Taxonomy" id="1121886"/>
    <lineage>
        <taxon>Bacteria</taxon>
        <taxon>Pseudomonadati</taxon>
        <taxon>Bacteroidota</taxon>
        <taxon>Flavobacteriia</taxon>
        <taxon>Flavobacteriales</taxon>
        <taxon>Flavobacteriaceae</taxon>
        <taxon>Flavobacterium</taxon>
    </lineage>
</organism>
<accession>A0A2S4N6E7</accession>
<keyword evidence="2" id="KW-1185">Reference proteome</keyword>
<reference evidence="1 2" key="1">
    <citation type="submission" date="2018-01" db="EMBL/GenBank/DDBJ databases">
        <title>Genomic Encyclopedia of Type Strains, Phase I: the one thousand microbial genomes (KMG-I) project.</title>
        <authorList>
            <person name="Goeker M."/>
        </authorList>
    </citation>
    <scope>NUCLEOTIDE SEQUENCE [LARGE SCALE GENOMIC DNA]</scope>
    <source>
        <strain evidence="1 2">DSM 17960</strain>
    </source>
</reference>
<name>A0A2S4N6E7_9FLAO</name>
<protein>
    <submittedName>
        <fullName evidence="1">Uncharacterized protein DUF4294</fullName>
    </submittedName>
</protein>
<gene>
    <name evidence="1" type="ORF">Q361_11293</name>
</gene>